<dbReference type="Proteomes" id="UP000284403">
    <property type="component" value="Unassembled WGS sequence"/>
</dbReference>
<feature type="compositionally biased region" description="Low complexity" evidence="1">
    <location>
        <begin position="515"/>
        <end position="534"/>
    </location>
</feature>
<dbReference type="AlphaFoldDB" id="A0A422MYZ7"/>
<feature type="transmembrane region" description="Helical" evidence="2">
    <location>
        <begin position="273"/>
        <end position="294"/>
    </location>
</feature>
<keyword evidence="2" id="KW-0812">Transmembrane</keyword>
<feature type="transmembrane region" description="Helical" evidence="2">
    <location>
        <begin position="378"/>
        <end position="397"/>
    </location>
</feature>
<evidence type="ECO:0000256" key="2">
    <source>
        <dbReference type="SAM" id="Phobius"/>
    </source>
</evidence>
<gene>
    <name evidence="3" type="ORF">Tco025E_09219</name>
</gene>
<feature type="region of interest" description="Disordered" evidence="1">
    <location>
        <begin position="876"/>
        <end position="895"/>
    </location>
</feature>
<evidence type="ECO:0008006" key="5">
    <source>
        <dbReference type="Google" id="ProtNLM"/>
    </source>
</evidence>
<protein>
    <recommendedName>
        <fullName evidence="5">Transmembrane protein</fullName>
    </recommendedName>
</protein>
<feature type="compositionally biased region" description="Basic and acidic residues" evidence="1">
    <location>
        <begin position="591"/>
        <end position="600"/>
    </location>
</feature>
<comment type="caution">
    <text evidence="3">The sequence shown here is derived from an EMBL/GenBank/DDBJ whole genome shotgun (WGS) entry which is preliminary data.</text>
</comment>
<organism evidence="3 4">
    <name type="scientific">Trypanosoma conorhini</name>
    <dbReference type="NCBI Taxonomy" id="83891"/>
    <lineage>
        <taxon>Eukaryota</taxon>
        <taxon>Discoba</taxon>
        <taxon>Euglenozoa</taxon>
        <taxon>Kinetoplastea</taxon>
        <taxon>Metakinetoplastina</taxon>
        <taxon>Trypanosomatida</taxon>
        <taxon>Trypanosomatidae</taxon>
        <taxon>Trypanosoma</taxon>
    </lineage>
</organism>
<feature type="transmembrane region" description="Helical" evidence="2">
    <location>
        <begin position="209"/>
        <end position="228"/>
    </location>
</feature>
<dbReference type="OrthoDB" id="248045at2759"/>
<feature type="compositionally biased region" description="Basic and acidic residues" evidence="1">
    <location>
        <begin position="739"/>
        <end position="749"/>
    </location>
</feature>
<feature type="transmembrane region" description="Helical" evidence="2">
    <location>
        <begin position="332"/>
        <end position="358"/>
    </location>
</feature>
<feature type="compositionally biased region" description="Low complexity" evidence="1">
    <location>
        <begin position="697"/>
        <end position="708"/>
    </location>
</feature>
<keyword evidence="2" id="KW-0472">Membrane</keyword>
<dbReference type="RefSeq" id="XP_029223837.1">
    <property type="nucleotide sequence ID" value="XM_029376043.1"/>
</dbReference>
<feature type="transmembrane region" description="Helical" evidence="2">
    <location>
        <begin position="417"/>
        <end position="437"/>
    </location>
</feature>
<feature type="region of interest" description="Disordered" evidence="1">
    <location>
        <begin position="969"/>
        <end position="1005"/>
    </location>
</feature>
<feature type="compositionally biased region" description="Basic and acidic residues" evidence="1">
    <location>
        <begin position="813"/>
        <end position="835"/>
    </location>
</feature>
<sequence length="1256" mass="135633">MTHVAAQGLKTALQLFESRFAMRKDVSLISAAPDEEVDFLWRFVIICLWAFCIYMRGYDTILRGCSPIALETAILLLRVILVDDEALMKRDEIMASASGGGCAHRVHSTLGAGVRNGGLQQKQKERIGPRTAFALELFVWFIVIILTIDLTNINRASVALFLANTLHWSRIGPKLLVLFIGIYVFATCFWCPAYSLRDTFLMLSGQGSWVYRVYSSFGMAFSLTLFLTETQCLQRVRRAGVWKVLMIPRVLEKSVANTPLSGLSSVLRGLADYFFFLGFNFCMALCMWFSSMMFEWTSEASFTGIICAFFVVSAILGEGWADDFQRMLRESVACLAMYLAVATLVVFCIPADTLPFAANGMSSAFFVLYMAAHSPRRVHSSLPLVMVWLGMLAVNAYWHVNRSGVNALQMTWNKKLLYVNTITSSSLFMTFTALYVYRWEWPVVSSAAAFGVVPNGVSRLASITRAEQKSREKSHNNTASSVSIALEKAATATFATTLLPGKRTSGGGDKAPSFTLSPSSASPSTSSSSSSSALRRVGNATPGASTGTGIGAVEPDKCAQARGEGTAAPSAGASEKLLTSLSDANTVSERQSCEGAHEPRASSTTSEQEEGEDVTAEETIDAKTTQDEDDGRRLPRLTASEEARPTTPPVKKELVQINAFEQEPPFVPLTSQTKRRSVNENAAPRFAAANSSSKVEPSSLSIALSSPLQMSSTASSEERRGGAAGKGKKTPRRVSPTRGENRKQHKSNERVAAVAVEKIQFSEKEPPSLQSVEKVAHTLPLRELKGTSAKAPPESATVVRNKAPVTASAVRRAASEKATNARKETTTKTALHKESAAVSHSQPPSRVPPAKAVCPEVTGPKGQAVRKALPRGEVAAAETKFQKPLPPHEKRAEDRRRATEAAAAAIIISSSASASHGGLAAHNEHLHEGNTVSSESTCVIIPQPRSAQTNLKTTSLCSLTVAAVKTLPREEQTWSKQRSSTKSEKDKCFSSKKNKCPSCVSSQGDDDASLDLGKLHLASLPESEAEGNSSRGLRVTPTFESSRYIPQATLHSLENFAKAYMPRVSASGNTDVERRAEVAKGKDAQSCLNVNSLRPIVENEGPPLGAIAPAAAGCSATTFPESVSAVPHQVTSQMFSMGVARDARSAALYQQANSAIRPQLTATPRMESHAVVMPQNPMQQQVPMMLVAMGDGRLTYCPVLASSYPTAPPIVMQPQPLESALMAQQHQQRGVLYHQQLPLSHPQPPYPGAWSHVNQQ</sequence>
<feature type="region of interest" description="Disordered" evidence="1">
    <location>
        <begin position="586"/>
        <end position="750"/>
    </location>
</feature>
<feature type="transmembrane region" description="Helical" evidence="2">
    <location>
        <begin position="300"/>
        <end position="320"/>
    </location>
</feature>
<feature type="compositionally biased region" description="Basic and acidic residues" evidence="1">
    <location>
        <begin position="886"/>
        <end position="895"/>
    </location>
</feature>
<dbReference type="GeneID" id="40322830"/>
<name>A0A422MYZ7_9TRYP</name>
<evidence type="ECO:0000256" key="1">
    <source>
        <dbReference type="SAM" id="MobiDB-lite"/>
    </source>
</evidence>
<keyword evidence="2" id="KW-1133">Transmembrane helix</keyword>
<feature type="region of interest" description="Disordered" evidence="1">
    <location>
        <begin position="783"/>
        <end position="857"/>
    </location>
</feature>
<feature type="transmembrane region" description="Helical" evidence="2">
    <location>
        <begin position="64"/>
        <end position="81"/>
    </location>
</feature>
<reference evidence="3 4" key="1">
    <citation type="journal article" date="2018" name="BMC Genomics">
        <title>Genomic comparison of Trypanosoma conorhini and Trypanosoma rangeli to Trypanosoma cruzi strains of high and low virulence.</title>
        <authorList>
            <person name="Bradwell K.R."/>
            <person name="Koparde V.N."/>
            <person name="Matveyev A.V."/>
            <person name="Serrano M.G."/>
            <person name="Alves J.M."/>
            <person name="Parikh H."/>
            <person name="Huang B."/>
            <person name="Lee V."/>
            <person name="Espinosa-Alvarez O."/>
            <person name="Ortiz P.A."/>
            <person name="Costa-Martins A.G."/>
            <person name="Teixeira M.M."/>
            <person name="Buck G.A."/>
        </authorList>
    </citation>
    <scope>NUCLEOTIDE SEQUENCE [LARGE SCALE GENOMIC DNA]</scope>
    <source>
        <strain evidence="3 4">025E</strain>
    </source>
</reference>
<feature type="compositionally biased region" description="Acidic residues" evidence="1">
    <location>
        <begin position="607"/>
        <end position="619"/>
    </location>
</feature>
<feature type="transmembrane region" description="Helical" evidence="2">
    <location>
        <begin position="175"/>
        <end position="197"/>
    </location>
</feature>
<feature type="compositionally biased region" description="Basic and acidic residues" evidence="1">
    <location>
        <begin position="620"/>
        <end position="654"/>
    </location>
</feature>
<feature type="region of interest" description="Disordered" evidence="1">
    <location>
        <begin position="499"/>
        <end position="553"/>
    </location>
</feature>
<feature type="transmembrane region" description="Helical" evidence="2">
    <location>
        <begin position="137"/>
        <end position="163"/>
    </location>
</feature>
<keyword evidence="4" id="KW-1185">Reference proteome</keyword>
<proteinExistence type="predicted"/>
<evidence type="ECO:0000313" key="3">
    <source>
        <dbReference type="EMBL" id="RNE98446.1"/>
    </source>
</evidence>
<dbReference type="EMBL" id="MKKU01001033">
    <property type="protein sequence ID" value="RNE98446.1"/>
    <property type="molecule type" value="Genomic_DNA"/>
</dbReference>
<accession>A0A422MYZ7</accession>
<evidence type="ECO:0000313" key="4">
    <source>
        <dbReference type="Proteomes" id="UP000284403"/>
    </source>
</evidence>